<comment type="caution">
    <text evidence="1">The sequence shown here is derived from an EMBL/GenBank/DDBJ whole genome shotgun (WGS) entry which is preliminary data.</text>
</comment>
<dbReference type="InterPro" id="IPR021457">
    <property type="entry name" value="DUF3108"/>
</dbReference>
<evidence type="ECO:0008006" key="3">
    <source>
        <dbReference type="Google" id="ProtNLM"/>
    </source>
</evidence>
<organism evidence="1 2">
    <name type="scientific">Sphingomonas leidyi</name>
    <dbReference type="NCBI Taxonomy" id="68569"/>
    <lineage>
        <taxon>Bacteria</taxon>
        <taxon>Pseudomonadati</taxon>
        <taxon>Pseudomonadota</taxon>
        <taxon>Alphaproteobacteria</taxon>
        <taxon>Sphingomonadales</taxon>
        <taxon>Sphingomonadaceae</taxon>
        <taxon>Sphingomonas</taxon>
    </lineage>
</organism>
<accession>A0A7X5ZU30</accession>
<gene>
    <name evidence="1" type="ORF">FHR20_000618</name>
</gene>
<name>A0A7X5ZU30_9SPHN</name>
<keyword evidence="2" id="KW-1185">Reference proteome</keyword>
<dbReference type="EMBL" id="JAASQV010000001">
    <property type="protein sequence ID" value="NIJ63687.1"/>
    <property type="molecule type" value="Genomic_DNA"/>
</dbReference>
<dbReference type="Pfam" id="PF11306">
    <property type="entry name" value="DUF3108"/>
    <property type="match status" value="1"/>
</dbReference>
<protein>
    <recommendedName>
        <fullName evidence="3">DUF3108 domain-containing protein</fullName>
    </recommendedName>
</protein>
<sequence length="257" mass="28607">MGGVRIGRRGVLAAAVAAPVAAMAKAAPARLIVGDRLARFDLLRPGARSYLRSSEKDGAHVARDIWRREVRFETIDGVRKLRIVQRWDGTGAKPSLVTRDSVFEPGTWRPSSHLRVTTVDDRKTVEGFRFAPDRITGLPGVADNSRADFNVAFPEPMFNFETDMEMLGTLPLAPGYQVSIPFYHPAGGPPARYLWTVTGDEKLAGPDGRPIDCWIVECDYNSGKDPSRFWYAKRTQQFIKLEAKAPDGSLFRKTLLF</sequence>
<dbReference type="Proteomes" id="UP000564677">
    <property type="component" value="Unassembled WGS sequence"/>
</dbReference>
<dbReference type="AlphaFoldDB" id="A0A7X5ZU30"/>
<reference evidence="1 2" key="1">
    <citation type="submission" date="2020-03" db="EMBL/GenBank/DDBJ databases">
        <title>Genomic Encyclopedia of Type Strains, Phase IV (KMG-IV): sequencing the most valuable type-strain genomes for metagenomic binning, comparative biology and taxonomic classification.</title>
        <authorList>
            <person name="Goeker M."/>
        </authorList>
    </citation>
    <scope>NUCLEOTIDE SEQUENCE [LARGE SCALE GENOMIC DNA]</scope>
    <source>
        <strain evidence="1 2">DSM 4733</strain>
    </source>
</reference>
<proteinExistence type="predicted"/>
<dbReference type="RefSeq" id="WP_167298163.1">
    <property type="nucleotide sequence ID" value="NZ_JAASQV010000001.1"/>
</dbReference>
<evidence type="ECO:0000313" key="1">
    <source>
        <dbReference type="EMBL" id="NIJ63687.1"/>
    </source>
</evidence>
<evidence type="ECO:0000313" key="2">
    <source>
        <dbReference type="Proteomes" id="UP000564677"/>
    </source>
</evidence>